<sequence length="224" mass="23631">MAPHRNRFFSEEHRVALAWFRTPSGDDPGTLNLTYNAVDLPVIRGHATDPAVLGLRPLDFAGLLELVGAVAGAFRSLGVEPGRVVGVDVSDPHIELVTFLATARLGAVFSASIAAPTDWPALDLPGPHMVVTDREPVFSDHVPVNVVLVGREPSDETRELTWDLAVRAGRTDPAGCEPVAPGTTAYVLDTAVPVAITPADDRLGRIISTLSAGKPVDLTPGTTP</sequence>
<dbReference type="Proteomes" id="UP000540656">
    <property type="component" value="Unassembled WGS sequence"/>
</dbReference>
<gene>
    <name evidence="1" type="ORF">BJ980_001034</name>
</gene>
<dbReference type="InterPro" id="IPR042099">
    <property type="entry name" value="ANL_N_sf"/>
</dbReference>
<proteinExistence type="predicted"/>
<dbReference type="RefSeq" id="WP_179501304.1">
    <property type="nucleotide sequence ID" value="NZ_JACCAA010000001.1"/>
</dbReference>
<evidence type="ECO:0008006" key="3">
    <source>
        <dbReference type="Google" id="ProtNLM"/>
    </source>
</evidence>
<dbReference type="AlphaFoldDB" id="A0A7Y9RZ38"/>
<keyword evidence="2" id="KW-1185">Reference proteome</keyword>
<reference evidence="1 2" key="1">
    <citation type="submission" date="2020-07" db="EMBL/GenBank/DDBJ databases">
        <title>Sequencing the genomes of 1000 actinobacteria strains.</title>
        <authorList>
            <person name="Klenk H.-P."/>
        </authorList>
    </citation>
    <scope>NUCLEOTIDE SEQUENCE [LARGE SCALE GENOMIC DNA]</scope>
    <source>
        <strain evidence="1 2">DSM 23819</strain>
    </source>
</reference>
<comment type="caution">
    <text evidence="1">The sequence shown here is derived from an EMBL/GenBank/DDBJ whole genome shotgun (WGS) entry which is preliminary data.</text>
</comment>
<evidence type="ECO:0000313" key="1">
    <source>
        <dbReference type="EMBL" id="NYG58111.1"/>
    </source>
</evidence>
<protein>
    <recommendedName>
        <fullName evidence="3">AMP-dependent synthetase/ligase domain-containing protein</fullName>
    </recommendedName>
</protein>
<evidence type="ECO:0000313" key="2">
    <source>
        <dbReference type="Proteomes" id="UP000540656"/>
    </source>
</evidence>
<organism evidence="1 2">
    <name type="scientific">Nocardioides daedukensis</name>
    <dbReference type="NCBI Taxonomy" id="634462"/>
    <lineage>
        <taxon>Bacteria</taxon>
        <taxon>Bacillati</taxon>
        <taxon>Actinomycetota</taxon>
        <taxon>Actinomycetes</taxon>
        <taxon>Propionibacteriales</taxon>
        <taxon>Nocardioidaceae</taxon>
        <taxon>Nocardioides</taxon>
    </lineage>
</organism>
<dbReference type="EMBL" id="JACCAA010000001">
    <property type="protein sequence ID" value="NYG58111.1"/>
    <property type="molecule type" value="Genomic_DNA"/>
</dbReference>
<name>A0A7Y9RZ38_9ACTN</name>
<dbReference type="Gene3D" id="3.40.50.12780">
    <property type="entry name" value="N-terminal domain of ligase-like"/>
    <property type="match status" value="1"/>
</dbReference>
<accession>A0A7Y9RZ38</accession>
<dbReference type="SUPFAM" id="SSF56801">
    <property type="entry name" value="Acetyl-CoA synthetase-like"/>
    <property type="match status" value="1"/>
</dbReference>